<evidence type="ECO:0000313" key="1">
    <source>
        <dbReference type="EMBL" id="ACL66966.1"/>
    </source>
</evidence>
<evidence type="ECO:0008006" key="3">
    <source>
        <dbReference type="Google" id="ProtNLM"/>
    </source>
</evidence>
<name>B8J671_ANAD2</name>
<dbReference type="Proteomes" id="UP000007089">
    <property type="component" value="Chromosome"/>
</dbReference>
<dbReference type="KEGG" id="acp:A2cp1_3636"/>
<organism evidence="1 2">
    <name type="scientific">Anaeromyxobacter dehalogenans (strain ATCC BAA-258 / DSM 21875 / 2CP-1)</name>
    <dbReference type="NCBI Taxonomy" id="455488"/>
    <lineage>
        <taxon>Bacteria</taxon>
        <taxon>Pseudomonadati</taxon>
        <taxon>Myxococcota</taxon>
        <taxon>Myxococcia</taxon>
        <taxon>Myxococcales</taxon>
        <taxon>Cystobacterineae</taxon>
        <taxon>Anaeromyxobacteraceae</taxon>
        <taxon>Anaeromyxobacter</taxon>
    </lineage>
</organism>
<gene>
    <name evidence="1" type="ordered locus">A2cp1_3636</name>
</gene>
<keyword evidence="2" id="KW-1185">Reference proteome</keyword>
<dbReference type="RefSeq" id="WP_015934741.1">
    <property type="nucleotide sequence ID" value="NC_011891.1"/>
</dbReference>
<protein>
    <recommendedName>
        <fullName evidence="3">DUF1841 family protein</fullName>
    </recommendedName>
</protein>
<dbReference type="EMBL" id="CP001359">
    <property type="protein sequence ID" value="ACL66966.1"/>
    <property type="molecule type" value="Genomic_DNA"/>
</dbReference>
<sequence>MDYDADHAPDPSAWLAADEDERLRAVEAHHAGLASHARMPKPRLHAALHLVVEAQLASGEPPEARRALERLVAGGLPRHEAVHAVGLLVANAASAALEGRTFDATTYARELDGLTVEGWRAAGKE</sequence>
<dbReference type="AlphaFoldDB" id="B8J671"/>
<reference evidence="1" key="1">
    <citation type="submission" date="2009-01" db="EMBL/GenBank/DDBJ databases">
        <title>Complete sequence of Anaeromyxobacter dehalogenans 2CP-1.</title>
        <authorList>
            <consortium name="US DOE Joint Genome Institute"/>
            <person name="Lucas S."/>
            <person name="Copeland A."/>
            <person name="Lapidus A."/>
            <person name="Glavina del Rio T."/>
            <person name="Dalin E."/>
            <person name="Tice H."/>
            <person name="Bruce D."/>
            <person name="Goodwin L."/>
            <person name="Pitluck S."/>
            <person name="Saunders E."/>
            <person name="Brettin T."/>
            <person name="Detter J.C."/>
            <person name="Han C."/>
            <person name="Larimer F."/>
            <person name="Land M."/>
            <person name="Hauser L."/>
            <person name="Kyrpides N."/>
            <person name="Ovchinnikova G."/>
            <person name="Beliaev A.S."/>
            <person name="Richardson P."/>
        </authorList>
    </citation>
    <scope>NUCLEOTIDE SEQUENCE</scope>
    <source>
        <strain evidence="1">2CP-1</strain>
    </source>
</reference>
<dbReference type="HOGENOM" id="CLU_1987984_0_0_7"/>
<proteinExistence type="predicted"/>
<evidence type="ECO:0000313" key="2">
    <source>
        <dbReference type="Proteomes" id="UP000007089"/>
    </source>
</evidence>
<accession>B8J671</accession>